<keyword evidence="2" id="KW-0472">Membrane</keyword>
<comment type="caution">
    <text evidence="3">The sequence shown here is derived from an EMBL/GenBank/DDBJ whole genome shotgun (WGS) entry which is preliminary data.</text>
</comment>
<keyword evidence="4" id="KW-1185">Reference proteome</keyword>
<sequence length="272" mass="30342">PQNQQYYQQGGPQNQQYYQQGGPQNQQYYQQGGSQNQQYYQGGSQNGPCYQQQRPTKEAEWLNQKKEAFVSRASNMFSEILPILKSPAKHVRDLANQNTMAVGLEFMLARMILAVLWVLVLIFSVKSSLGSYSQYVKLPWIQGIVLAIVFTIGADFLWALFLKLFAGAFGGHVTFNGTVTVVGCSGLFDSLTMAIAVIFGLFSPVVSIVIFCCGAFIRLYMEFGSFFTYAQMDDDRKSYAYLVARVLFGLVFSLIGGILAGSMVESFINMIL</sequence>
<protein>
    <submittedName>
        <fullName evidence="3">YIP1 family protein</fullName>
    </submittedName>
</protein>
<feature type="region of interest" description="Disordered" evidence="1">
    <location>
        <begin position="1"/>
        <end position="53"/>
    </location>
</feature>
<keyword evidence="2" id="KW-0812">Transmembrane</keyword>
<feature type="transmembrane region" description="Helical" evidence="2">
    <location>
        <begin position="140"/>
        <end position="162"/>
    </location>
</feature>
<name>A0AAE3ECJ9_9FIRM</name>
<feature type="non-terminal residue" evidence="3">
    <location>
        <position position="1"/>
    </location>
</feature>
<organism evidence="3 4">
    <name type="scientific">Hominifimenecus microfluidus</name>
    <dbReference type="NCBI Taxonomy" id="2885348"/>
    <lineage>
        <taxon>Bacteria</taxon>
        <taxon>Bacillati</taxon>
        <taxon>Bacillota</taxon>
        <taxon>Clostridia</taxon>
        <taxon>Lachnospirales</taxon>
        <taxon>Lachnospiraceae</taxon>
        <taxon>Hominifimenecus</taxon>
    </lineage>
</organism>
<evidence type="ECO:0000313" key="3">
    <source>
        <dbReference type="EMBL" id="MCC2232607.1"/>
    </source>
</evidence>
<dbReference type="RefSeq" id="WP_308455004.1">
    <property type="nucleotide sequence ID" value="NZ_JAJEQR010000080.1"/>
</dbReference>
<feature type="compositionally biased region" description="Low complexity" evidence="1">
    <location>
        <begin position="1"/>
        <end position="48"/>
    </location>
</feature>
<accession>A0AAE3ECJ9</accession>
<gene>
    <name evidence="3" type="ORF">LKD81_16695</name>
</gene>
<feature type="transmembrane region" description="Helical" evidence="2">
    <location>
        <begin position="242"/>
        <end position="264"/>
    </location>
</feature>
<dbReference type="EMBL" id="JAJEQR010000080">
    <property type="protein sequence ID" value="MCC2232607.1"/>
    <property type="molecule type" value="Genomic_DNA"/>
</dbReference>
<dbReference type="AlphaFoldDB" id="A0AAE3ECJ9"/>
<evidence type="ECO:0000313" key="4">
    <source>
        <dbReference type="Proteomes" id="UP001198182"/>
    </source>
</evidence>
<feature type="transmembrane region" description="Helical" evidence="2">
    <location>
        <begin position="107"/>
        <end position="125"/>
    </location>
</feature>
<evidence type="ECO:0000256" key="1">
    <source>
        <dbReference type="SAM" id="MobiDB-lite"/>
    </source>
</evidence>
<keyword evidence="2" id="KW-1133">Transmembrane helix</keyword>
<evidence type="ECO:0000256" key="2">
    <source>
        <dbReference type="SAM" id="Phobius"/>
    </source>
</evidence>
<dbReference type="Proteomes" id="UP001198182">
    <property type="component" value="Unassembled WGS sequence"/>
</dbReference>
<feature type="transmembrane region" description="Helical" evidence="2">
    <location>
        <begin position="194"/>
        <end position="221"/>
    </location>
</feature>
<reference evidence="3" key="1">
    <citation type="submission" date="2021-10" db="EMBL/GenBank/DDBJ databases">
        <title>Anaerobic single-cell dispensing facilitates the cultivation of human gut bacteria.</title>
        <authorList>
            <person name="Afrizal A."/>
        </authorList>
    </citation>
    <scope>NUCLEOTIDE SEQUENCE</scope>
    <source>
        <strain evidence="3">CLA-AA-H215</strain>
    </source>
</reference>
<proteinExistence type="predicted"/>
<feature type="transmembrane region" description="Helical" evidence="2">
    <location>
        <begin position="169"/>
        <end position="188"/>
    </location>
</feature>